<dbReference type="EMBL" id="CCBP010000248">
    <property type="protein sequence ID" value="CDO75223.1"/>
    <property type="molecule type" value="Genomic_DNA"/>
</dbReference>
<feature type="region of interest" description="Disordered" evidence="1">
    <location>
        <begin position="250"/>
        <end position="302"/>
    </location>
</feature>
<dbReference type="OrthoDB" id="3268757at2759"/>
<feature type="compositionally biased region" description="Low complexity" evidence="1">
    <location>
        <begin position="268"/>
        <end position="283"/>
    </location>
</feature>
<feature type="compositionally biased region" description="Pro residues" evidence="1">
    <location>
        <begin position="52"/>
        <end position="61"/>
    </location>
</feature>
<dbReference type="Proteomes" id="UP000029665">
    <property type="component" value="Unassembled WGS sequence"/>
</dbReference>
<dbReference type="AlphaFoldDB" id="A0A060SRZ1"/>
<feature type="region of interest" description="Disordered" evidence="1">
    <location>
        <begin position="50"/>
        <end position="76"/>
    </location>
</feature>
<evidence type="ECO:0000313" key="2">
    <source>
        <dbReference type="EMBL" id="CDO75223.1"/>
    </source>
</evidence>
<evidence type="ECO:0000313" key="3">
    <source>
        <dbReference type="Proteomes" id="UP000029665"/>
    </source>
</evidence>
<name>A0A060SRZ1_PYCCI</name>
<accession>A0A060SRZ1</accession>
<organism evidence="2 3">
    <name type="scientific">Pycnoporus cinnabarinus</name>
    <name type="common">Cinnabar-red polypore</name>
    <name type="synonym">Trametes cinnabarina</name>
    <dbReference type="NCBI Taxonomy" id="5643"/>
    <lineage>
        <taxon>Eukaryota</taxon>
        <taxon>Fungi</taxon>
        <taxon>Dikarya</taxon>
        <taxon>Basidiomycota</taxon>
        <taxon>Agaricomycotina</taxon>
        <taxon>Agaricomycetes</taxon>
        <taxon>Polyporales</taxon>
        <taxon>Polyporaceae</taxon>
        <taxon>Trametes</taxon>
    </lineage>
</organism>
<reference evidence="2" key="1">
    <citation type="submission" date="2014-01" db="EMBL/GenBank/DDBJ databases">
        <title>The genome of the white-rot fungus Pycnoporus cinnabarinus: a basidiomycete model with a versatile arsenal for lignocellulosic biomass breakdown.</title>
        <authorList>
            <person name="Levasseur A."/>
            <person name="Lomascolo A."/>
            <person name="Ruiz-Duenas F.J."/>
            <person name="Uzan E."/>
            <person name="Piumi F."/>
            <person name="Kues U."/>
            <person name="Ram A.F.J."/>
            <person name="Murat C."/>
            <person name="Haon M."/>
            <person name="Benoit I."/>
            <person name="Arfi Y."/>
            <person name="Chevret D."/>
            <person name="Drula E."/>
            <person name="Kwon M.J."/>
            <person name="Gouret P."/>
            <person name="Lesage-Meessen L."/>
            <person name="Lombard V."/>
            <person name="Mariette J."/>
            <person name="Noirot C."/>
            <person name="Park J."/>
            <person name="Patyshakuliyeva A."/>
            <person name="Wieneger R.A.B."/>
            <person name="Wosten H.A.B."/>
            <person name="Martin F."/>
            <person name="Coutinho P.M."/>
            <person name="de Vries R."/>
            <person name="Martinez A.T."/>
            <person name="Klopp C."/>
            <person name="Pontarotti P."/>
            <person name="Henrissat B."/>
            <person name="Record E."/>
        </authorList>
    </citation>
    <scope>NUCLEOTIDE SEQUENCE [LARGE SCALE GENOMIC DNA]</scope>
    <source>
        <strain evidence="2">BRFM137</strain>
    </source>
</reference>
<evidence type="ECO:0000256" key="1">
    <source>
        <dbReference type="SAM" id="MobiDB-lite"/>
    </source>
</evidence>
<dbReference type="HOGENOM" id="CLU_763209_0_0_1"/>
<comment type="caution">
    <text evidence="2">The sequence shown here is derived from an EMBL/GenBank/DDBJ whole genome shotgun (WGS) entry which is preliminary data.</text>
</comment>
<evidence type="ECO:0008006" key="4">
    <source>
        <dbReference type="Google" id="ProtNLM"/>
    </source>
</evidence>
<protein>
    <recommendedName>
        <fullName evidence="4">Retrotransposon gag domain-containing protein</fullName>
    </recommendedName>
</protein>
<feature type="compositionally biased region" description="Pro residues" evidence="1">
    <location>
        <begin position="331"/>
        <end position="344"/>
    </location>
</feature>
<dbReference type="OMA" id="QHFNANT"/>
<proteinExistence type="predicted"/>
<dbReference type="STRING" id="5643.A0A060SRZ1"/>
<feature type="compositionally biased region" description="Basic and acidic residues" evidence="1">
    <location>
        <begin position="66"/>
        <end position="76"/>
    </location>
</feature>
<gene>
    <name evidence="2" type="ORF">BN946_scf184895.g3</name>
</gene>
<keyword evidence="3" id="KW-1185">Reference proteome</keyword>
<feature type="compositionally biased region" description="Polar residues" evidence="1">
    <location>
        <begin position="250"/>
        <end position="266"/>
    </location>
</feature>
<feature type="compositionally biased region" description="Low complexity" evidence="1">
    <location>
        <begin position="17"/>
        <end position="28"/>
    </location>
</feature>
<feature type="region of interest" description="Disordered" evidence="1">
    <location>
        <begin position="1"/>
        <end position="28"/>
    </location>
</feature>
<sequence>MDQHEQPAPAYNEHFHQGNANPEPQQQQPAAVVIGMTGEQLQALITGIVGNIPPPAPPPAPANAEQRNRLRPREPEAFTGDRATYRTWKSQMERYLALYPQASDSELITTVMSFIRGPNTDEWVNAYAEQHFNANTRTWTKSLAEVWTDLDQAYTDRVAEHSTLQRMRELRQKPGHAAEYFQEYEKLLWMAGMNTEDRMALEYMKDAICPRFRQAIHNQLHMPTTYQGWKQAVKQLDDNYLREQAIIQSTQRAQQPMQHANPNPASRATHPTPQLPPAAAATPVRTDGTGMTFGGQGQPMEIDRARTGQCWRCGGRRTQPVQGCQNGWHRPPYPQQRPTAPPAPAQGGQLRGSGGLARRNSRS</sequence>
<feature type="region of interest" description="Disordered" evidence="1">
    <location>
        <begin position="317"/>
        <end position="363"/>
    </location>
</feature>